<protein>
    <recommendedName>
        <fullName evidence="5">Protocatechuate dioxygenase</fullName>
    </recommendedName>
</protein>
<dbReference type="Proteomes" id="UP000675747">
    <property type="component" value="Unassembled WGS sequence"/>
</dbReference>
<dbReference type="EMBL" id="JAGQFT010000002">
    <property type="protein sequence ID" value="MBR0561083.1"/>
    <property type="molecule type" value="Genomic_DNA"/>
</dbReference>
<dbReference type="GO" id="GO:0005506">
    <property type="term" value="F:iron ion binding"/>
    <property type="evidence" value="ECO:0007669"/>
    <property type="project" value="InterPro"/>
</dbReference>
<accession>A0A8J8AYF4</accession>
<evidence type="ECO:0008006" key="5">
    <source>
        <dbReference type="Google" id="ProtNLM"/>
    </source>
</evidence>
<dbReference type="Gene3D" id="2.60.130.10">
    <property type="entry name" value="Aromatic compound dioxygenase"/>
    <property type="match status" value="1"/>
</dbReference>
<dbReference type="InterPro" id="IPR006311">
    <property type="entry name" value="TAT_signal"/>
</dbReference>
<dbReference type="PANTHER" id="PTHR34315:SF1">
    <property type="entry name" value="INTRADIOL RING-CLEAVAGE DIOXYGENASES DOMAIN-CONTAINING PROTEIN-RELATED"/>
    <property type="match status" value="1"/>
</dbReference>
<feature type="region of interest" description="Disordered" evidence="1">
    <location>
        <begin position="129"/>
        <end position="187"/>
    </location>
</feature>
<name>A0A8J8AYF4_9GAMM</name>
<organism evidence="2">
    <name type="scientific">Coralloluteibacterium stylophorae</name>
    <dbReference type="NCBI Taxonomy" id="1776034"/>
    <lineage>
        <taxon>Bacteria</taxon>
        <taxon>Pseudomonadati</taxon>
        <taxon>Pseudomonadota</taxon>
        <taxon>Gammaproteobacteria</taxon>
        <taxon>Lysobacterales</taxon>
        <taxon>Lysobacteraceae</taxon>
        <taxon>Coralloluteibacterium</taxon>
    </lineage>
</organism>
<reference evidence="2" key="2">
    <citation type="submission" date="2021-04" db="EMBL/GenBank/DDBJ databases">
        <authorList>
            <person name="Karlyshev A.V."/>
        </authorList>
    </citation>
    <scope>NUCLEOTIDE SEQUENCE</scope>
    <source>
        <strain evidence="2">LMG 29479</strain>
    </source>
</reference>
<evidence type="ECO:0000313" key="4">
    <source>
        <dbReference type="Proteomes" id="UP000675747"/>
    </source>
</evidence>
<dbReference type="SUPFAM" id="SSF49482">
    <property type="entry name" value="Aromatic compound dioxygenase"/>
    <property type="match status" value="1"/>
</dbReference>
<keyword evidence="4" id="KW-1185">Reference proteome</keyword>
<evidence type="ECO:0000313" key="3">
    <source>
        <dbReference type="EMBL" id="MBS7456929.1"/>
    </source>
</evidence>
<dbReference type="InterPro" id="IPR015889">
    <property type="entry name" value="Intradiol_dOase_core"/>
</dbReference>
<evidence type="ECO:0000313" key="2">
    <source>
        <dbReference type="EMBL" id="MBR0561083.1"/>
    </source>
</evidence>
<proteinExistence type="predicted"/>
<feature type="compositionally biased region" description="Gly residues" evidence="1">
    <location>
        <begin position="147"/>
        <end position="169"/>
    </location>
</feature>
<dbReference type="GO" id="GO:0016702">
    <property type="term" value="F:oxidoreductase activity, acting on single donors with incorporation of molecular oxygen, incorporation of two atoms of oxygen"/>
    <property type="evidence" value="ECO:0007669"/>
    <property type="project" value="InterPro"/>
</dbReference>
<comment type="caution">
    <text evidence="2">The sequence shown here is derived from an EMBL/GenBank/DDBJ whole genome shotgun (WGS) entry which is preliminary data.</text>
</comment>
<reference evidence="3 4" key="1">
    <citation type="journal article" date="2021" name="Microbiol. Resour. Announc.">
        <title>Draft Genome Sequence of Coralloluteibacterium stylophorae LMG 29479T.</title>
        <authorList>
            <person name="Karlyshev A.V."/>
            <person name="Kudryashova E.B."/>
            <person name="Ariskina E.V."/>
            <person name="Conroy A.P."/>
            <person name="Abidueva E.Y."/>
        </authorList>
    </citation>
    <scope>NUCLEOTIDE SEQUENCE [LARGE SCALE GENOMIC DNA]</scope>
    <source>
        <strain evidence="3 4">LMG 29479</strain>
    </source>
</reference>
<sequence>MSFDDRPPAAGPAPSRRRMLASLGTLAGGLLLPWRTRAADACSADAGSGACVLIPAETPGPFPLAEALQDPGIVRSDITDGQEGVPLELVLRLVDVDADCAPIQGAAIYVWHCDREGVYSGYAAAPPMAAPAAGGRDGRPPGPPPGGRGGGPGGPPGMGGGGPGPGGRGAPPPGGSEGGPPAMSQARGTAGETFLRGVQATDCDGEVRFRTIFPGWYAGRISHIHFQVFLDRLGRVSATSQIALPQAVTQAVYDSPLYRARGQNTSVADFAQDNVFHDGVEHQLAAVGGDVDSGYVARLVVGVAR</sequence>
<dbReference type="AlphaFoldDB" id="A0A8J8AYF4"/>
<dbReference type="RefSeq" id="WP_211925050.1">
    <property type="nucleotide sequence ID" value="NZ_JAGQFT020000004.1"/>
</dbReference>
<dbReference type="PANTHER" id="PTHR34315">
    <property type="match status" value="1"/>
</dbReference>
<evidence type="ECO:0000256" key="1">
    <source>
        <dbReference type="SAM" id="MobiDB-lite"/>
    </source>
</evidence>
<dbReference type="EMBL" id="JAGQFT020000004">
    <property type="protein sequence ID" value="MBS7456929.1"/>
    <property type="molecule type" value="Genomic_DNA"/>
</dbReference>
<gene>
    <name evidence="3" type="ORF">KB893_007255</name>
    <name evidence="2" type="ORF">KB893_00910</name>
</gene>
<dbReference type="PROSITE" id="PS51318">
    <property type="entry name" value="TAT"/>
    <property type="match status" value="1"/>
</dbReference>